<dbReference type="InterPro" id="IPR001841">
    <property type="entry name" value="Znf_RING"/>
</dbReference>
<keyword evidence="3" id="KW-0479">Metal-binding</keyword>
<keyword evidence="5" id="KW-0862">Zinc</keyword>
<comment type="subcellular location">
    <subcellularLocation>
        <location evidence="1">Cytoplasm</location>
    </subcellularLocation>
</comment>
<feature type="domain" description="MATH" evidence="9">
    <location>
        <begin position="362"/>
        <end position="478"/>
    </location>
</feature>
<dbReference type="PROSITE" id="PS50144">
    <property type="entry name" value="MATH"/>
    <property type="match status" value="1"/>
</dbReference>
<dbReference type="Gene3D" id="2.60.210.10">
    <property type="entry name" value="Apoptosis, Tumor Necrosis Factor Receptor Associated Protein 2, Chain A"/>
    <property type="match status" value="1"/>
</dbReference>
<protein>
    <recommendedName>
        <fullName evidence="13">E3 ubiquitin-protein ligase trim37</fullName>
    </recommendedName>
</protein>
<reference evidence="10" key="3">
    <citation type="journal article" date="2013" name="Nucleic Acids Res.">
        <title>The genome of Anopheles darlingi, the main neotropical malaria vector.</title>
        <authorList>
            <person name="Marinotti O."/>
            <person name="Cerqueira G.C."/>
            <person name="de Almeida L.G."/>
            <person name="Ferro M.I."/>
            <person name="Loreto E.L."/>
            <person name="Zaha A."/>
            <person name="Teixeira S.M."/>
            <person name="Wespiser A.R."/>
            <person name="Almeida E Silva A."/>
            <person name="Schlindwein A.D."/>
            <person name="Pacheco A.C."/>
            <person name="Silva A.L."/>
            <person name="Graveley B.R."/>
            <person name="Walenz B.P."/>
            <person name="Lima Bde A."/>
            <person name="Ribeiro C.A."/>
            <person name="Nunes-Silva C.G."/>
            <person name="de Carvalho C.R."/>
            <person name="Soares C.M."/>
            <person name="de Menezes C.B."/>
            <person name="Matiolli C."/>
            <person name="Caffrey D."/>
            <person name="Araujo D.A."/>
            <person name="de Oliveira D.M."/>
            <person name="Golenbock D."/>
            <person name="Grisard E.C."/>
            <person name="Fantinatti-Garboggini F."/>
            <person name="de Carvalho F.M."/>
            <person name="Barcellos F.G."/>
            <person name="Prosdocimi F."/>
            <person name="May G."/>
            <person name="Azevedo Junior G.M."/>
            <person name="Guimaraes G.M."/>
            <person name="Goldman G.H."/>
            <person name="Padilha I.Q."/>
            <person name="Batista Jda S."/>
            <person name="Ferro J.A."/>
            <person name="Ribeiro J.M."/>
            <person name="Fietto J.L."/>
            <person name="Dabbas K.M."/>
            <person name="Cerdeira L."/>
            <person name="Agnez-Lima L.F."/>
            <person name="Brocchi M."/>
            <person name="de Carvalho M.O."/>
            <person name="Teixeira Mde M."/>
            <person name="Diniz Maia Mde M."/>
            <person name="Goldman M.H."/>
            <person name="Cruz Schneider M.P."/>
            <person name="Felipe M.S."/>
            <person name="Hungria M."/>
            <person name="Nicolas M.F."/>
            <person name="Pereira M."/>
            <person name="Montes M.A."/>
            <person name="Cantao M.E."/>
            <person name="Vincentz M."/>
            <person name="Rafael M.S."/>
            <person name="Silverman N."/>
            <person name="Stoco P.H."/>
            <person name="Souza R.C."/>
            <person name="Vicentini R."/>
            <person name="Gazzinelli R.T."/>
            <person name="Neves Rde O."/>
            <person name="Silva R."/>
            <person name="Astolfi-Filho S."/>
            <person name="Maciel T.E."/>
            <person name="Urmenyi T.P."/>
            <person name="Tadei W.P."/>
            <person name="Camargo E.P."/>
            <person name="de Vasconcelos A.T."/>
        </authorList>
    </citation>
    <scope>NUCLEOTIDE SEQUENCE</scope>
</reference>
<proteinExistence type="predicted"/>
<dbReference type="Proteomes" id="UP000000673">
    <property type="component" value="Unassembled WGS sequence"/>
</dbReference>
<dbReference type="PROSITE" id="PS50089">
    <property type="entry name" value="ZF_RING_2"/>
    <property type="match status" value="1"/>
</dbReference>
<keyword evidence="4 6" id="KW-0863">Zinc-finger</keyword>
<dbReference type="GO" id="GO:0031625">
    <property type="term" value="F:ubiquitin protein ligase binding"/>
    <property type="evidence" value="ECO:0007669"/>
    <property type="project" value="TreeGrafter"/>
</dbReference>
<feature type="region of interest" description="Disordered" evidence="7">
    <location>
        <begin position="14"/>
        <end position="33"/>
    </location>
</feature>
<dbReference type="GO" id="GO:0005164">
    <property type="term" value="F:tumor necrosis factor receptor binding"/>
    <property type="evidence" value="ECO:0007669"/>
    <property type="project" value="TreeGrafter"/>
</dbReference>
<dbReference type="GO" id="GO:0008270">
    <property type="term" value="F:zinc ion binding"/>
    <property type="evidence" value="ECO:0007669"/>
    <property type="project" value="UniProtKB-KW"/>
</dbReference>
<dbReference type="OMA" id="FDDIFKC"/>
<dbReference type="GO" id="GO:0016235">
    <property type="term" value="C:aggresome"/>
    <property type="evidence" value="ECO:0007669"/>
    <property type="project" value="TreeGrafter"/>
</dbReference>
<dbReference type="InterPro" id="IPR008974">
    <property type="entry name" value="TRAF-like"/>
</dbReference>
<reference evidence="10" key="2">
    <citation type="submission" date="2010-05" db="EMBL/GenBank/DDBJ databases">
        <authorList>
            <person name="Almeida L.G."/>
            <person name="Nicolas M.F."/>
            <person name="Souza R.C."/>
            <person name="Vasconcelos A.T.R."/>
        </authorList>
    </citation>
    <scope>NUCLEOTIDE SEQUENCE</scope>
</reference>
<dbReference type="HOGENOM" id="CLU_598820_0_0_1"/>
<evidence type="ECO:0000256" key="1">
    <source>
        <dbReference type="ARBA" id="ARBA00004496"/>
    </source>
</evidence>
<name>W5J3U1_ANODA</name>
<dbReference type="VEuPathDB" id="VectorBase:ADAR2_000876"/>
<evidence type="ECO:0000256" key="5">
    <source>
        <dbReference type="ARBA" id="ARBA00022833"/>
    </source>
</evidence>
<evidence type="ECO:0000256" key="6">
    <source>
        <dbReference type="PROSITE-ProRule" id="PRU00175"/>
    </source>
</evidence>
<dbReference type="Pfam" id="PF22486">
    <property type="entry name" value="MATH_2"/>
    <property type="match status" value="1"/>
</dbReference>
<sequence length="500" mass="57276">MTDLNRSITLATDHISDVPDVEEESNGGAGSSNELDATFESLISNEEVATPMPIGVTPVLCSTPIPPNPQLPQHEPVNKQFQACFDDIFKCVICLGKLNDPNLCPQCSKMYCRGCILEWFMLGDQSCPNCKFALTVEQLVKLRWIEEIEKLEQDLRTNYSEKETLKGYLSEDSYVEECCKEHHLPLKFFCVDCHESICETCVTIAGEGAHGAHTFKAVTVVYDQVLKEIATELGKVENYREQLETVSERIAQNMSLFDVLLSEKRRELEEVVQRATNNLIHQHAIQIQKLKEQQKKVTEAIEILDMKLDGVEHDLDQRMKPQMIRMHPSIMQYCREMMEPPLPDFNRIRLPVSLKICMPVIRETGVFVVERFSTFQNNKVVYSKDFSDTQGCIWHVLAWFMVTKDQFGIYLELVSGTPCWTECTFKLLHRNPEKTISRTIRKRFHALEGWGLRNFTKIKSLKENGYMHDDELEILYSIRPCAPVPTESDDSASDDDMSAA</sequence>
<reference evidence="11" key="4">
    <citation type="submission" date="2015-06" db="UniProtKB">
        <authorList>
            <consortium name="EnsemblMetazoa"/>
        </authorList>
    </citation>
    <scope>IDENTIFICATION</scope>
</reference>
<dbReference type="SUPFAM" id="SSF49599">
    <property type="entry name" value="TRAF domain-like"/>
    <property type="match status" value="1"/>
</dbReference>
<evidence type="ECO:0000313" key="11">
    <source>
        <dbReference type="EnsemblMetazoa" id="ADAC009919-PA"/>
    </source>
</evidence>
<dbReference type="PANTHER" id="PTHR36754:SF2">
    <property type="entry name" value="E3 UBIQUITIN-PROTEIN LIGASE TRIM37"/>
    <property type="match status" value="1"/>
</dbReference>
<dbReference type="GO" id="GO:0061630">
    <property type="term" value="F:ubiquitin protein ligase activity"/>
    <property type="evidence" value="ECO:0007669"/>
    <property type="project" value="TreeGrafter"/>
</dbReference>
<evidence type="ECO:0000259" key="9">
    <source>
        <dbReference type="PROSITE" id="PS50144"/>
    </source>
</evidence>
<dbReference type="InterPro" id="IPR013083">
    <property type="entry name" value="Znf_RING/FYVE/PHD"/>
</dbReference>
<feature type="domain" description="RING-type" evidence="8">
    <location>
        <begin position="91"/>
        <end position="131"/>
    </location>
</feature>
<dbReference type="GO" id="GO:0005778">
    <property type="term" value="C:peroxisomal membrane"/>
    <property type="evidence" value="ECO:0007669"/>
    <property type="project" value="TreeGrafter"/>
</dbReference>
<dbReference type="EnsemblMetazoa" id="ADAC009919-RA">
    <property type="protein sequence ID" value="ADAC009919-PA"/>
    <property type="gene ID" value="ADAC009919"/>
</dbReference>
<dbReference type="EMBL" id="ADMH02002131">
    <property type="protein sequence ID" value="ETN58511.1"/>
    <property type="molecule type" value="Genomic_DNA"/>
</dbReference>
<dbReference type="Gene3D" id="3.30.160.60">
    <property type="entry name" value="Classic Zinc Finger"/>
    <property type="match status" value="1"/>
</dbReference>
<evidence type="ECO:0000256" key="2">
    <source>
        <dbReference type="ARBA" id="ARBA00022490"/>
    </source>
</evidence>
<evidence type="ECO:0000313" key="12">
    <source>
        <dbReference type="Proteomes" id="UP000000673"/>
    </source>
</evidence>
<organism evidence="10">
    <name type="scientific">Anopheles darlingi</name>
    <name type="common">Mosquito</name>
    <dbReference type="NCBI Taxonomy" id="43151"/>
    <lineage>
        <taxon>Eukaryota</taxon>
        <taxon>Metazoa</taxon>
        <taxon>Ecdysozoa</taxon>
        <taxon>Arthropoda</taxon>
        <taxon>Hexapoda</taxon>
        <taxon>Insecta</taxon>
        <taxon>Pterygota</taxon>
        <taxon>Neoptera</taxon>
        <taxon>Endopterygota</taxon>
        <taxon>Diptera</taxon>
        <taxon>Nematocera</taxon>
        <taxon>Culicoidea</taxon>
        <taxon>Culicidae</taxon>
        <taxon>Anophelinae</taxon>
        <taxon>Anopheles</taxon>
    </lineage>
</organism>
<dbReference type="InterPro" id="IPR002083">
    <property type="entry name" value="MATH/TRAF_dom"/>
</dbReference>
<dbReference type="AlphaFoldDB" id="W5J3U1"/>
<evidence type="ECO:0000313" key="10">
    <source>
        <dbReference type="EMBL" id="ETN58511.1"/>
    </source>
</evidence>
<dbReference type="VEuPathDB" id="VectorBase:ADAC009919"/>
<dbReference type="eggNOG" id="KOG2177">
    <property type="taxonomic scope" value="Eukaryota"/>
</dbReference>
<keyword evidence="2" id="KW-0963">Cytoplasm</keyword>
<dbReference type="CDD" id="cd00121">
    <property type="entry name" value="MATH"/>
    <property type="match status" value="1"/>
</dbReference>
<dbReference type="InterPro" id="IPR053003">
    <property type="entry name" value="TRIM_RBCC_E3_ubiq-ligases"/>
</dbReference>
<evidence type="ECO:0000256" key="3">
    <source>
        <dbReference type="ARBA" id="ARBA00022723"/>
    </source>
</evidence>
<dbReference type="CDD" id="cd16619">
    <property type="entry name" value="mRING-HC-C4C4_TRIM37_C-VIII"/>
    <property type="match status" value="1"/>
</dbReference>
<evidence type="ECO:0008006" key="13">
    <source>
        <dbReference type="Google" id="ProtNLM"/>
    </source>
</evidence>
<evidence type="ECO:0000256" key="4">
    <source>
        <dbReference type="ARBA" id="ARBA00022771"/>
    </source>
</evidence>
<dbReference type="GO" id="GO:0070842">
    <property type="term" value="P:aggresome assembly"/>
    <property type="evidence" value="ECO:0007669"/>
    <property type="project" value="TreeGrafter"/>
</dbReference>
<dbReference type="PANTHER" id="PTHR36754">
    <property type="entry name" value="E3 UBIQUITIN-PROTEIN LIGASE TRIM37"/>
    <property type="match status" value="1"/>
</dbReference>
<gene>
    <name evidence="10" type="ORF">AND_009919</name>
</gene>
<evidence type="ECO:0000256" key="7">
    <source>
        <dbReference type="SAM" id="MobiDB-lite"/>
    </source>
</evidence>
<dbReference type="GO" id="GO:0051865">
    <property type="term" value="P:protein autoubiquitination"/>
    <property type="evidence" value="ECO:0007669"/>
    <property type="project" value="TreeGrafter"/>
</dbReference>
<dbReference type="SUPFAM" id="SSF57845">
    <property type="entry name" value="B-box zinc-binding domain"/>
    <property type="match status" value="1"/>
</dbReference>
<keyword evidence="12" id="KW-1185">Reference proteome</keyword>
<dbReference type="STRING" id="43151.W5J3U1"/>
<evidence type="ECO:0000259" key="8">
    <source>
        <dbReference type="PROSITE" id="PS50089"/>
    </source>
</evidence>
<dbReference type="GO" id="GO:0006513">
    <property type="term" value="P:protein monoubiquitination"/>
    <property type="evidence" value="ECO:0007669"/>
    <property type="project" value="TreeGrafter"/>
</dbReference>
<dbReference type="Gene3D" id="3.30.40.10">
    <property type="entry name" value="Zinc/RING finger domain, C3HC4 (zinc finger)"/>
    <property type="match status" value="1"/>
</dbReference>
<accession>W5J3U1</accession>
<dbReference type="SUPFAM" id="SSF57850">
    <property type="entry name" value="RING/U-box"/>
    <property type="match status" value="1"/>
</dbReference>
<reference evidence="10 12" key="1">
    <citation type="journal article" date="2010" name="BMC Genomics">
        <title>Combination of measures distinguishes pre-miRNAs from other stem-loops in the genome of the newly sequenced Anopheles darlingi.</title>
        <authorList>
            <person name="Mendes N.D."/>
            <person name="Freitas A.T."/>
            <person name="Vasconcelos A.T."/>
            <person name="Sagot M.F."/>
        </authorList>
    </citation>
    <scope>NUCLEOTIDE SEQUENCE</scope>
</reference>
<dbReference type="Pfam" id="PF00643">
    <property type="entry name" value="zf-B_box"/>
    <property type="match status" value="1"/>
</dbReference>
<dbReference type="InterPro" id="IPR000315">
    <property type="entry name" value="Znf_B-box"/>
</dbReference>